<name>A0A7W7G9J7_9ACTN</name>
<evidence type="ECO:0000256" key="4">
    <source>
        <dbReference type="ARBA" id="ARBA00023136"/>
    </source>
</evidence>
<dbReference type="RefSeq" id="WP_184878981.1">
    <property type="nucleotide sequence ID" value="NZ_BOOV01000039.1"/>
</dbReference>
<dbReference type="InterPro" id="IPR051784">
    <property type="entry name" value="Nod_factor_ABC_transporter"/>
</dbReference>
<evidence type="ECO:0000313" key="7">
    <source>
        <dbReference type="EMBL" id="MBB4700599.1"/>
    </source>
</evidence>
<accession>A0A7W7G9J7</accession>
<proteinExistence type="predicted"/>
<keyword evidence="2 5" id="KW-0812">Transmembrane</keyword>
<organism evidence="7 8">
    <name type="scientific">Sphaerisporangium siamense</name>
    <dbReference type="NCBI Taxonomy" id="795645"/>
    <lineage>
        <taxon>Bacteria</taxon>
        <taxon>Bacillati</taxon>
        <taxon>Actinomycetota</taxon>
        <taxon>Actinomycetes</taxon>
        <taxon>Streptosporangiales</taxon>
        <taxon>Streptosporangiaceae</taxon>
        <taxon>Sphaerisporangium</taxon>
    </lineage>
</organism>
<evidence type="ECO:0000256" key="2">
    <source>
        <dbReference type="ARBA" id="ARBA00022692"/>
    </source>
</evidence>
<keyword evidence="3 5" id="KW-1133">Transmembrane helix</keyword>
<dbReference type="PANTHER" id="PTHR43229:SF3">
    <property type="entry name" value="ABC-TYPE MULTIDRUG TRANSPORT SYSTEM, PERMEASE COMPONENT"/>
    <property type="match status" value="1"/>
</dbReference>
<gene>
    <name evidence="7" type="ORF">BJ982_002143</name>
</gene>
<protein>
    <submittedName>
        <fullName evidence="7">ABC-2 type transport system permease protein</fullName>
    </submittedName>
</protein>
<feature type="transmembrane region" description="Helical" evidence="5">
    <location>
        <begin position="55"/>
        <end position="76"/>
    </location>
</feature>
<feature type="transmembrane region" description="Helical" evidence="5">
    <location>
        <begin position="103"/>
        <end position="125"/>
    </location>
</feature>
<dbReference type="InterPro" id="IPR013525">
    <property type="entry name" value="ABC2_TM"/>
</dbReference>
<keyword evidence="4 5" id="KW-0472">Membrane</keyword>
<sequence length="253" mass="25899">MIAARVLTHAWLSYKGLFTWLNPWGYLSSRVVRPLALGAVFVSLGAGVFADRGRLLVGATLLTMSGSVLLGVGLAVGNERGYGTMGGLLAAPHRLPGTLVVRALPHVVDGLITTAITAAVVAGLFGVSLDGGQWLRLAAAVVAVGLSSAGLGLAASSYAVRYRDVFLVPNLSQVVLIGLSGALVEVEHLPEVLRWVSAVLPVHHAMEAVAPGGGLAAGLAAELLVGVAWGAAGCALITWTARLARTRGSFDLT</sequence>
<evidence type="ECO:0000313" key="8">
    <source>
        <dbReference type="Proteomes" id="UP000542210"/>
    </source>
</evidence>
<dbReference type="Pfam" id="PF01061">
    <property type="entry name" value="ABC2_membrane"/>
    <property type="match status" value="1"/>
</dbReference>
<dbReference type="Proteomes" id="UP000542210">
    <property type="component" value="Unassembled WGS sequence"/>
</dbReference>
<comment type="caution">
    <text evidence="7">The sequence shown here is derived from an EMBL/GenBank/DDBJ whole genome shotgun (WGS) entry which is preliminary data.</text>
</comment>
<evidence type="ECO:0000256" key="5">
    <source>
        <dbReference type="SAM" id="Phobius"/>
    </source>
</evidence>
<dbReference type="GO" id="GO:0140359">
    <property type="term" value="F:ABC-type transporter activity"/>
    <property type="evidence" value="ECO:0007669"/>
    <property type="project" value="InterPro"/>
</dbReference>
<feature type="transmembrane region" description="Helical" evidence="5">
    <location>
        <begin position="137"/>
        <end position="160"/>
    </location>
</feature>
<feature type="transmembrane region" description="Helical" evidence="5">
    <location>
        <begin position="215"/>
        <end position="239"/>
    </location>
</feature>
<dbReference type="AlphaFoldDB" id="A0A7W7G9J7"/>
<dbReference type="GO" id="GO:0016020">
    <property type="term" value="C:membrane"/>
    <property type="evidence" value="ECO:0007669"/>
    <property type="project" value="UniProtKB-SubCell"/>
</dbReference>
<dbReference type="PANTHER" id="PTHR43229">
    <property type="entry name" value="NODULATION PROTEIN J"/>
    <property type="match status" value="1"/>
</dbReference>
<keyword evidence="8" id="KW-1185">Reference proteome</keyword>
<evidence type="ECO:0000256" key="3">
    <source>
        <dbReference type="ARBA" id="ARBA00022989"/>
    </source>
</evidence>
<dbReference type="EMBL" id="JACHND010000001">
    <property type="protein sequence ID" value="MBB4700599.1"/>
    <property type="molecule type" value="Genomic_DNA"/>
</dbReference>
<comment type="subcellular location">
    <subcellularLocation>
        <location evidence="1">Membrane</location>
        <topology evidence="1">Multi-pass membrane protein</topology>
    </subcellularLocation>
</comment>
<evidence type="ECO:0000259" key="6">
    <source>
        <dbReference type="Pfam" id="PF01061"/>
    </source>
</evidence>
<feature type="transmembrane region" description="Helical" evidence="5">
    <location>
        <begin position="31"/>
        <end position="50"/>
    </location>
</feature>
<evidence type="ECO:0000256" key="1">
    <source>
        <dbReference type="ARBA" id="ARBA00004141"/>
    </source>
</evidence>
<feature type="domain" description="ABC-2 type transporter transmembrane" evidence="6">
    <location>
        <begin position="20"/>
        <end position="209"/>
    </location>
</feature>
<reference evidence="7 8" key="1">
    <citation type="submission" date="2020-08" db="EMBL/GenBank/DDBJ databases">
        <title>Sequencing the genomes of 1000 actinobacteria strains.</title>
        <authorList>
            <person name="Klenk H.-P."/>
        </authorList>
    </citation>
    <scope>NUCLEOTIDE SEQUENCE [LARGE SCALE GENOMIC DNA]</scope>
    <source>
        <strain evidence="7 8">DSM 45784</strain>
    </source>
</reference>